<organism evidence="1">
    <name type="scientific">Rhizophora mucronata</name>
    <name type="common">Asiatic mangrove</name>
    <dbReference type="NCBI Taxonomy" id="61149"/>
    <lineage>
        <taxon>Eukaryota</taxon>
        <taxon>Viridiplantae</taxon>
        <taxon>Streptophyta</taxon>
        <taxon>Embryophyta</taxon>
        <taxon>Tracheophyta</taxon>
        <taxon>Spermatophyta</taxon>
        <taxon>Magnoliopsida</taxon>
        <taxon>eudicotyledons</taxon>
        <taxon>Gunneridae</taxon>
        <taxon>Pentapetalae</taxon>
        <taxon>rosids</taxon>
        <taxon>fabids</taxon>
        <taxon>Malpighiales</taxon>
        <taxon>Rhizophoraceae</taxon>
        <taxon>Rhizophora</taxon>
    </lineage>
</organism>
<name>A0A2P2PZK0_RHIMU</name>
<proteinExistence type="predicted"/>
<protein>
    <submittedName>
        <fullName evidence="1">Uncharacterized protein</fullName>
    </submittedName>
</protein>
<sequence length="46" mass="5229">MNCRSGKKESRCGREISTSELWKQENLSLCSIIPSFSFISKLSCFP</sequence>
<evidence type="ECO:0000313" key="1">
    <source>
        <dbReference type="EMBL" id="MBX60154.1"/>
    </source>
</evidence>
<dbReference type="AlphaFoldDB" id="A0A2P2PZK0"/>
<reference evidence="1" key="1">
    <citation type="submission" date="2018-02" db="EMBL/GenBank/DDBJ databases">
        <title>Rhizophora mucronata_Transcriptome.</title>
        <authorList>
            <person name="Meera S.P."/>
            <person name="Sreeshan A."/>
            <person name="Augustine A."/>
        </authorList>
    </citation>
    <scope>NUCLEOTIDE SEQUENCE</scope>
    <source>
        <tissue evidence="1">Leaf</tissue>
    </source>
</reference>
<dbReference type="EMBL" id="GGEC01079670">
    <property type="protein sequence ID" value="MBX60154.1"/>
    <property type="molecule type" value="Transcribed_RNA"/>
</dbReference>
<accession>A0A2P2PZK0</accession>